<dbReference type="CDD" id="cd04188">
    <property type="entry name" value="DPG_synthase"/>
    <property type="match status" value="1"/>
</dbReference>
<keyword evidence="10" id="KW-1133">Transmembrane helix</keyword>
<dbReference type="GO" id="GO:0004581">
    <property type="term" value="F:dolichyl-phosphate beta-glucosyltransferase activity"/>
    <property type="evidence" value="ECO:0007669"/>
    <property type="project" value="UniProtKB-EC"/>
</dbReference>
<comment type="pathway">
    <text evidence="2">Protein modification; protein glycosylation.</text>
</comment>
<evidence type="ECO:0000256" key="10">
    <source>
        <dbReference type="ARBA" id="ARBA00022989"/>
    </source>
</evidence>
<sequence>MHSPRLSVVIPAFNEAGRLPQTLERIAAYLTAKAELLPAEVVVVNDGSTDATAAVASAWQPPPGLSLVLHSLPQNRGKGAAVRAGLALASGELVLITDADLATPIEELEKLLPYANAVACGSRAVDRRLIFKKQPFLRDRLGRAFNVALRLLGLTQLRDTQCGFKLLPGALARELSAELTFDGFIYDVELLTRAQRRGFAVVEVPVRWAHVEASRVKPLRDGLAMLADALRLRLKLWREGPKACRKGEKRG</sequence>
<comment type="subcellular location">
    <subcellularLocation>
        <location evidence="1">Endoplasmic reticulum membrane</location>
        <topology evidence="1">Single-pass membrane protein</topology>
    </subcellularLocation>
</comment>
<keyword evidence="7" id="KW-0812">Transmembrane</keyword>
<evidence type="ECO:0000256" key="11">
    <source>
        <dbReference type="ARBA" id="ARBA00023136"/>
    </source>
</evidence>
<evidence type="ECO:0000313" key="15">
    <source>
        <dbReference type="EMBL" id="HET46570.1"/>
    </source>
</evidence>
<dbReference type="RefSeq" id="WP_053335161.1">
    <property type="nucleotide sequence ID" value="NZ_JMFG01000023.1"/>
</dbReference>
<dbReference type="OrthoDB" id="9810303at2"/>
<evidence type="ECO:0000256" key="9">
    <source>
        <dbReference type="ARBA" id="ARBA00022968"/>
    </source>
</evidence>
<protein>
    <recommendedName>
        <fullName evidence="4">dolichyl-phosphate beta-glucosyltransferase</fullName>
        <ecNumber evidence="4">2.4.1.117</ecNumber>
    </recommendedName>
</protein>
<dbReference type="EMBL" id="DSMR01000009">
    <property type="protein sequence ID" value="HET46570.1"/>
    <property type="molecule type" value="Genomic_DNA"/>
</dbReference>
<comment type="similarity">
    <text evidence="3">Belongs to the glycosyltransferase 2 family.</text>
</comment>
<dbReference type="Pfam" id="PF00535">
    <property type="entry name" value="Glycos_transf_2"/>
    <property type="match status" value="1"/>
</dbReference>
<keyword evidence="5" id="KW-0328">Glycosyltransferase</keyword>
<proteinExistence type="inferred from homology"/>
<accession>A0A062XLD1</accession>
<dbReference type="Proteomes" id="UP000027284">
    <property type="component" value="Unassembled WGS sequence"/>
</dbReference>
<reference evidence="16 17" key="1">
    <citation type="submission" date="2014-04" db="EMBL/GenBank/DDBJ databases">
        <title>The Genome Sequence of Thermoanaerobaculum aquaticum MP-01, The First Cultivated Group 23 Acidobacterium.</title>
        <authorList>
            <person name="Stamps B.W."/>
            <person name="Losey N.A."/>
            <person name="Lawson P.A."/>
            <person name="Stevenson B.S."/>
        </authorList>
    </citation>
    <scope>NUCLEOTIDE SEQUENCE [LARGE SCALE GENOMIC DNA]</scope>
    <source>
        <strain evidence="16 17">MP-01</strain>
    </source>
</reference>
<dbReference type="AlphaFoldDB" id="A0A062XLD1"/>
<dbReference type="PANTHER" id="PTHR10859:SF91">
    <property type="entry name" value="DOLICHYL-PHOSPHATE BETA-GLUCOSYLTRANSFERASE"/>
    <property type="match status" value="1"/>
</dbReference>
<evidence type="ECO:0000256" key="6">
    <source>
        <dbReference type="ARBA" id="ARBA00022679"/>
    </source>
</evidence>
<evidence type="ECO:0000256" key="8">
    <source>
        <dbReference type="ARBA" id="ARBA00022824"/>
    </source>
</evidence>
<dbReference type="InterPro" id="IPR035518">
    <property type="entry name" value="DPG_synthase"/>
</dbReference>
<keyword evidence="6 14" id="KW-0808">Transferase</keyword>
<evidence type="ECO:0000313" key="14">
    <source>
        <dbReference type="EMBL" id="HEQ88488.1"/>
    </source>
</evidence>
<organism evidence="16 17">
    <name type="scientific">Thermoanaerobaculum aquaticum</name>
    <dbReference type="NCBI Taxonomy" id="1312852"/>
    <lineage>
        <taxon>Bacteria</taxon>
        <taxon>Pseudomonadati</taxon>
        <taxon>Acidobacteriota</taxon>
        <taxon>Thermoanaerobaculia</taxon>
        <taxon>Thermoanaerobaculales</taxon>
        <taxon>Thermoanaerobaculaceae</taxon>
        <taxon>Thermoanaerobaculum</taxon>
    </lineage>
</organism>
<dbReference type="STRING" id="1312852.EG19_06275"/>
<dbReference type="Gene3D" id="3.90.550.10">
    <property type="entry name" value="Spore Coat Polysaccharide Biosynthesis Protein SpsA, Chain A"/>
    <property type="match status" value="1"/>
</dbReference>
<dbReference type="EMBL" id="DSHW01000274">
    <property type="protein sequence ID" value="HEQ88488.1"/>
    <property type="molecule type" value="Genomic_DNA"/>
</dbReference>
<keyword evidence="9" id="KW-0735">Signal-anchor</keyword>
<evidence type="ECO:0000256" key="2">
    <source>
        <dbReference type="ARBA" id="ARBA00004922"/>
    </source>
</evidence>
<evidence type="ECO:0000256" key="5">
    <source>
        <dbReference type="ARBA" id="ARBA00022676"/>
    </source>
</evidence>
<evidence type="ECO:0000259" key="13">
    <source>
        <dbReference type="Pfam" id="PF00535"/>
    </source>
</evidence>
<keyword evidence="11" id="KW-0472">Membrane</keyword>
<evidence type="ECO:0000256" key="3">
    <source>
        <dbReference type="ARBA" id="ARBA00006739"/>
    </source>
</evidence>
<evidence type="ECO:0000256" key="4">
    <source>
        <dbReference type="ARBA" id="ARBA00012583"/>
    </source>
</evidence>
<dbReference type="GO" id="GO:0006487">
    <property type="term" value="P:protein N-linked glycosylation"/>
    <property type="evidence" value="ECO:0007669"/>
    <property type="project" value="TreeGrafter"/>
</dbReference>
<keyword evidence="17" id="KW-1185">Reference proteome</keyword>
<evidence type="ECO:0000313" key="17">
    <source>
        <dbReference type="Proteomes" id="UP000027284"/>
    </source>
</evidence>
<dbReference type="InterPro" id="IPR029044">
    <property type="entry name" value="Nucleotide-diphossugar_trans"/>
</dbReference>
<evidence type="ECO:0000313" key="16">
    <source>
        <dbReference type="EMBL" id="KDA53352.1"/>
    </source>
</evidence>
<comment type="catalytic activity">
    <reaction evidence="12">
        <text>a di-trans,poly-cis-dolichyl phosphate + UDP-alpha-D-glucose = a di-trans,poly-cis-dolichyl beta-D-glucosyl phosphate + UDP</text>
        <dbReference type="Rhea" id="RHEA:15401"/>
        <dbReference type="Rhea" id="RHEA-COMP:19498"/>
        <dbReference type="Rhea" id="RHEA-COMP:19502"/>
        <dbReference type="ChEBI" id="CHEBI:57525"/>
        <dbReference type="ChEBI" id="CHEBI:57683"/>
        <dbReference type="ChEBI" id="CHEBI:58223"/>
        <dbReference type="ChEBI" id="CHEBI:58885"/>
        <dbReference type="EC" id="2.4.1.117"/>
    </reaction>
    <physiologicalReaction direction="left-to-right" evidence="12">
        <dbReference type="Rhea" id="RHEA:15402"/>
    </physiologicalReaction>
</comment>
<evidence type="ECO:0000256" key="1">
    <source>
        <dbReference type="ARBA" id="ARBA00004389"/>
    </source>
</evidence>
<dbReference type="InterPro" id="IPR001173">
    <property type="entry name" value="Glyco_trans_2-like"/>
</dbReference>
<comment type="caution">
    <text evidence="16">The sequence shown here is derived from an EMBL/GenBank/DDBJ whole genome shotgun (WGS) entry which is preliminary data.</text>
</comment>
<keyword evidence="8" id="KW-0256">Endoplasmic reticulum</keyword>
<feature type="domain" description="Glycosyltransferase 2-like" evidence="13">
    <location>
        <begin position="7"/>
        <end position="138"/>
    </location>
</feature>
<dbReference type="PANTHER" id="PTHR10859">
    <property type="entry name" value="GLYCOSYL TRANSFERASE"/>
    <property type="match status" value="1"/>
</dbReference>
<dbReference type="EMBL" id="JMFG01000023">
    <property type="protein sequence ID" value="KDA53352.1"/>
    <property type="molecule type" value="Genomic_DNA"/>
</dbReference>
<gene>
    <name evidence="16" type="ORF">EG19_06275</name>
    <name evidence="14" type="ORF">ENP06_03645</name>
    <name evidence="15" type="ORF">ENQ31_00155</name>
</gene>
<dbReference type="EC" id="2.4.1.117" evidence="4"/>
<name>A0A062XLD1_9BACT</name>
<evidence type="ECO:0000256" key="12">
    <source>
        <dbReference type="ARBA" id="ARBA00045097"/>
    </source>
</evidence>
<reference evidence="14" key="2">
    <citation type="journal article" date="2020" name="mSystems">
        <title>Genome- and Community-Level Interaction Insights into Carbon Utilization and Element Cycling Functions of Hydrothermarchaeota in Hydrothermal Sediment.</title>
        <authorList>
            <person name="Zhou Z."/>
            <person name="Liu Y."/>
            <person name="Xu W."/>
            <person name="Pan J."/>
            <person name="Luo Z.H."/>
            <person name="Li M."/>
        </authorList>
    </citation>
    <scope>NUCLEOTIDE SEQUENCE [LARGE SCALE GENOMIC DNA]</scope>
    <source>
        <strain evidence="14">SpSt-186</strain>
        <strain evidence="15">SpSt-299</strain>
    </source>
</reference>
<evidence type="ECO:0000256" key="7">
    <source>
        <dbReference type="ARBA" id="ARBA00022692"/>
    </source>
</evidence>
<dbReference type="SUPFAM" id="SSF53448">
    <property type="entry name" value="Nucleotide-diphospho-sugar transferases"/>
    <property type="match status" value="1"/>
</dbReference>